<sequence length="146" mass="17132">MSAALFKVFHYGVVVGEITIVNESFMHSHEWVSTTGMPYPAPCGITLMRYPDMSSEILKFIISYYVLCITNDLQYHHIPAVREHKRPLFAERSVELRIDFEAILIDELVFCPSSVYIRQFIFSYELIKHILLNPNKIPPYIRWFCI</sequence>
<evidence type="ECO:0000313" key="1">
    <source>
        <dbReference type="EMBL" id="QNO53277.1"/>
    </source>
</evidence>
<protein>
    <submittedName>
        <fullName evidence="1">Uncharacterized protein</fullName>
    </submittedName>
</protein>
<accession>A0A7G9YZ43</accession>
<name>A0A7G9YZ43_9EURY</name>
<organism evidence="1">
    <name type="scientific">Candidatus Methanophagaceae archaeon ANME-1 ERB6</name>
    <dbReference type="NCBI Taxonomy" id="2759912"/>
    <lineage>
        <taxon>Archaea</taxon>
        <taxon>Methanobacteriati</taxon>
        <taxon>Methanobacteriota</taxon>
        <taxon>Stenosarchaea group</taxon>
        <taxon>Methanomicrobia</taxon>
        <taxon>Candidatus Methanophagales</taxon>
        <taxon>Candidatus Methanophagaceae</taxon>
    </lineage>
</organism>
<dbReference type="EMBL" id="MT631536">
    <property type="protein sequence ID" value="QNO53277.1"/>
    <property type="molecule type" value="Genomic_DNA"/>
</dbReference>
<reference evidence="1" key="1">
    <citation type="submission" date="2020-06" db="EMBL/GenBank/DDBJ databases">
        <title>Unique genomic features of the anaerobic methanotrophic archaea.</title>
        <authorList>
            <person name="Chadwick G.L."/>
            <person name="Skennerton C.T."/>
            <person name="Laso-Perez R."/>
            <person name="Leu A.O."/>
            <person name="Speth D.R."/>
            <person name="Yu H."/>
            <person name="Morgan-Lang C."/>
            <person name="Hatzenpichler R."/>
            <person name="Goudeau D."/>
            <person name="Malmstrom R."/>
            <person name="Brazelton W.J."/>
            <person name="Woyke T."/>
            <person name="Hallam S.J."/>
            <person name="Tyson G.W."/>
            <person name="Wegener G."/>
            <person name="Boetius A."/>
            <person name="Orphan V."/>
        </authorList>
    </citation>
    <scope>NUCLEOTIDE SEQUENCE</scope>
</reference>
<gene>
    <name evidence="1" type="ORF">OJOIIACA_00001</name>
</gene>
<dbReference type="AlphaFoldDB" id="A0A7G9YZ43"/>
<proteinExistence type="predicted"/>